<name>A0ABW6VQY7_9ACTN</name>
<organism evidence="1 2">
    <name type="scientific">Micromonospora parva</name>
    <dbReference type="NCBI Taxonomy" id="1464048"/>
    <lineage>
        <taxon>Bacteria</taxon>
        <taxon>Bacillati</taxon>
        <taxon>Actinomycetota</taxon>
        <taxon>Actinomycetes</taxon>
        <taxon>Micromonosporales</taxon>
        <taxon>Micromonosporaceae</taxon>
        <taxon>Micromonospora</taxon>
    </lineage>
</organism>
<evidence type="ECO:0000313" key="2">
    <source>
        <dbReference type="Proteomes" id="UP001602287"/>
    </source>
</evidence>
<dbReference type="RefSeq" id="WP_387219527.1">
    <property type="nucleotide sequence ID" value="NZ_JBIAZM010000003.1"/>
</dbReference>
<accession>A0ABW6VQY7</accession>
<gene>
    <name evidence="1" type="ORF">ACFY3B_10600</name>
</gene>
<protein>
    <submittedName>
        <fullName evidence="1">Uncharacterized protein</fullName>
    </submittedName>
</protein>
<evidence type="ECO:0000313" key="1">
    <source>
        <dbReference type="EMBL" id="MFF5200044.1"/>
    </source>
</evidence>
<dbReference type="EMBL" id="JBIAZM010000003">
    <property type="protein sequence ID" value="MFF5200044.1"/>
    <property type="molecule type" value="Genomic_DNA"/>
</dbReference>
<dbReference type="Proteomes" id="UP001602287">
    <property type="component" value="Unassembled WGS sequence"/>
</dbReference>
<proteinExistence type="predicted"/>
<sequence>MTWVQVVPGVDEHVLLVRAQVAGQPEQGLVVGDVVRVRAGLVEPAADAVQLEAAYPLVVHHVEGDRPEPVVVAVAAELELAAAVGFQPLVGGFARVDGLAGGGAGAVPAEG</sequence>
<keyword evidence="2" id="KW-1185">Reference proteome</keyword>
<comment type="caution">
    <text evidence="1">The sequence shown here is derived from an EMBL/GenBank/DDBJ whole genome shotgun (WGS) entry which is preliminary data.</text>
</comment>
<reference evidence="1 2" key="1">
    <citation type="submission" date="2024-10" db="EMBL/GenBank/DDBJ databases">
        <title>The Natural Products Discovery Center: Release of the First 8490 Sequenced Strains for Exploring Actinobacteria Biosynthetic Diversity.</title>
        <authorList>
            <person name="Kalkreuter E."/>
            <person name="Kautsar S.A."/>
            <person name="Yang D."/>
            <person name="Bader C.D."/>
            <person name="Teijaro C.N."/>
            <person name="Fluegel L."/>
            <person name="Davis C.M."/>
            <person name="Simpson J.R."/>
            <person name="Lauterbach L."/>
            <person name="Steele A.D."/>
            <person name="Gui C."/>
            <person name="Meng S."/>
            <person name="Li G."/>
            <person name="Viehrig K."/>
            <person name="Ye F."/>
            <person name="Su P."/>
            <person name="Kiefer A.F."/>
            <person name="Nichols A."/>
            <person name="Cepeda A.J."/>
            <person name="Yan W."/>
            <person name="Fan B."/>
            <person name="Jiang Y."/>
            <person name="Adhikari A."/>
            <person name="Zheng C.-J."/>
            <person name="Schuster L."/>
            <person name="Cowan T.M."/>
            <person name="Smanski M.J."/>
            <person name="Chevrette M.G."/>
            <person name="De Carvalho L.P.S."/>
            <person name="Shen B."/>
        </authorList>
    </citation>
    <scope>NUCLEOTIDE SEQUENCE [LARGE SCALE GENOMIC DNA]</scope>
    <source>
        <strain evidence="1 2">NPDC000140</strain>
    </source>
</reference>